<gene>
    <name evidence="1" type="ORF">D8M06_09330</name>
</gene>
<proteinExistence type="predicted"/>
<comment type="caution">
    <text evidence="1">The sequence shown here is derived from an EMBL/GenBank/DDBJ whole genome shotgun (WGS) entry which is preliminary data.</text>
</comment>
<sequence length="59" mass="7081">MIECHFFIKSCFYNGLFSVRMLRLDANKRHTCYWDFMLIFKRRRVLSENLKGESGVDTG</sequence>
<name>A0A495A6T1_9BACI</name>
<protein>
    <submittedName>
        <fullName evidence="1">Uncharacterized protein</fullName>
    </submittedName>
</protein>
<dbReference type="AlphaFoldDB" id="A0A495A6T1"/>
<organism evidence="1 2">
    <name type="scientific">Oceanobacillus halophilus</name>
    <dbReference type="NCBI Taxonomy" id="930130"/>
    <lineage>
        <taxon>Bacteria</taxon>
        <taxon>Bacillati</taxon>
        <taxon>Bacillota</taxon>
        <taxon>Bacilli</taxon>
        <taxon>Bacillales</taxon>
        <taxon>Bacillaceae</taxon>
        <taxon>Oceanobacillus</taxon>
    </lineage>
</organism>
<evidence type="ECO:0000313" key="1">
    <source>
        <dbReference type="EMBL" id="RKQ34011.1"/>
    </source>
</evidence>
<reference evidence="1 2" key="1">
    <citation type="journal article" date="2016" name="Int. J. Syst. Evol. Microbiol.">
        <title>Oceanobacillus halophilus sp. nov., a novel moderately halophilic bacterium from a hypersaline lake.</title>
        <authorList>
            <person name="Amoozegar M.A."/>
            <person name="Bagheri M."/>
            <person name="Makhdoumi A."/>
            <person name="Nikou M.M."/>
            <person name="Fazeli S.A.S."/>
            <person name="Schumann P."/>
            <person name="Sproer C."/>
            <person name="Sanchez-Porro C."/>
            <person name="Ventosa A."/>
        </authorList>
    </citation>
    <scope>NUCLEOTIDE SEQUENCE [LARGE SCALE GENOMIC DNA]</scope>
    <source>
        <strain evidence="1 2">DSM 23996</strain>
    </source>
</reference>
<evidence type="ECO:0000313" key="2">
    <source>
        <dbReference type="Proteomes" id="UP000269301"/>
    </source>
</evidence>
<dbReference type="Proteomes" id="UP000269301">
    <property type="component" value="Unassembled WGS sequence"/>
</dbReference>
<accession>A0A495A6T1</accession>
<dbReference type="EMBL" id="RBZP01000005">
    <property type="protein sequence ID" value="RKQ34011.1"/>
    <property type="molecule type" value="Genomic_DNA"/>
</dbReference>
<keyword evidence="2" id="KW-1185">Reference proteome</keyword>